<protein>
    <submittedName>
        <fullName evidence="2">Uncharacterized protein</fullName>
    </submittedName>
</protein>
<proteinExistence type="predicted"/>
<evidence type="ECO:0000313" key="2">
    <source>
        <dbReference type="EMBL" id="KAJ7636619.1"/>
    </source>
</evidence>
<keyword evidence="3" id="KW-1185">Reference proteome</keyword>
<reference evidence="2" key="1">
    <citation type="submission" date="2023-03" db="EMBL/GenBank/DDBJ databases">
        <title>Massive genome expansion in bonnet fungi (Mycena s.s.) driven by repeated elements and novel gene families across ecological guilds.</title>
        <authorList>
            <consortium name="Lawrence Berkeley National Laboratory"/>
            <person name="Harder C.B."/>
            <person name="Miyauchi S."/>
            <person name="Viragh M."/>
            <person name="Kuo A."/>
            <person name="Thoen E."/>
            <person name="Andreopoulos B."/>
            <person name="Lu D."/>
            <person name="Skrede I."/>
            <person name="Drula E."/>
            <person name="Henrissat B."/>
            <person name="Morin E."/>
            <person name="Kohler A."/>
            <person name="Barry K."/>
            <person name="LaButti K."/>
            <person name="Morin E."/>
            <person name="Salamov A."/>
            <person name="Lipzen A."/>
            <person name="Mereny Z."/>
            <person name="Hegedus B."/>
            <person name="Baldrian P."/>
            <person name="Stursova M."/>
            <person name="Weitz H."/>
            <person name="Taylor A."/>
            <person name="Grigoriev I.V."/>
            <person name="Nagy L.G."/>
            <person name="Martin F."/>
            <person name="Kauserud H."/>
        </authorList>
    </citation>
    <scope>NUCLEOTIDE SEQUENCE</scope>
    <source>
        <strain evidence="2">9284</strain>
    </source>
</reference>
<dbReference type="Proteomes" id="UP001221142">
    <property type="component" value="Unassembled WGS sequence"/>
</dbReference>
<accession>A0AAD7C193</accession>
<comment type="caution">
    <text evidence="2">The sequence shown here is derived from an EMBL/GenBank/DDBJ whole genome shotgun (WGS) entry which is preliminary data.</text>
</comment>
<evidence type="ECO:0000313" key="3">
    <source>
        <dbReference type="Proteomes" id="UP001221142"/>
    </source>
</evidence>
<name>A0AAD7C193_9AGAR</name>
<dbReference type="EMBL" id="JARKIF010000006">
    <property type="protein sequence ID" value="KAJ7636619.1"/>
    <property type="molecule type" value="Genomic_DNA"/>
</dbReference>
<feature type="region of interest" description="Disordered" evidence="1">
    <location>
        <begin position="252"/>
        <end position="299"/>
    </location>
</feature>
<gene>
    <name evidence="2" type="ORF">FB45DRAFT_1055953</name>
</gene>
<sequence length="299" mass="32459">MAADFQVLVQGAQQYDSRPTFWSILKCNTTDDQAHYECPAMWYQISTVSISFPSLNGPLDVYIQAGDDFDLGKRVTGARTAFAPAEPIPVLPGSILFGHLSWTERQVITSTSLFTSTIKSAYIPRIYGLQQNLMATTNTSAGQLTLKQQGIIPVLQDTISNTAFSGIATVGGFWTFTNGTFALLFGANVIYFAFERRPLSALGVVHIFQRSSLKRQWNQDFPALRTEGGIPGSESAGIVAFIRERLVDVGEHPPDSVSSDADQEDSEPLQGQDNGTPAGAAVELQEEELSGPGYLLDVV</sequence>
<organism evidence="2 3">
    <name type="scientific">Roridomyces roridus</name>
    <dbReference type="NCBI Taxonomy" id="1738132"/>
    <lineage>
        <taxon>Eukaryota</taxon>
        <taxon>Fungi</taxon>
        <taxon>Dikarya</taxon>
        <taxon>Basidiomycota</taxon>
        <taxon>Agaricomycotina</taxon>
        <taxon>Agaricomycetes</taxon>
        <taxon>Agaricomycetidae</taxon>
        <taxon>Agaricales</taxon>
        <taxon>Marasmiineae</taxon>
        <taxon>Mycenaceae</taxon>
        <taxon>Roridomyces</taxon>
    </lineage>
</organism>
<evidence type="ECO:0000256" key="1">
    <source>
        <dbReference type="SAM" id="MobiDB-lite"/>
    </source>
</evidence>
<dbReference type="AlphaFoldDB" id="A0AAD7C193"/>